<organism evidence="1">
    <name type="scientific">Actinoplanes campanulatus</name>
    <dbReference type="NCBI Taxonomy" id="113559"/>
    <lineage>
        <taxon>Bacteria</taxon>
        <taxon>Bacillati</taxon>
        <taxon>Actinomycetota</taxon>
        <taxon>Actinomycetes</taxon>
        <taxon>Micromonosporales</taxon>
        <taxon>Micromonosporaceae</taxon>
        <taxon>Actinoplanes</taxon>
    </lineage>
</organism>
<dbReference type="RefSeq" id="WP_204299621.1">
    <property type="nucleotide sequence ID" value="NZ_BAAAGQ010000020.1"/>
</dbReference>
<gene>
    <name evidence="1" type="ORF">Aca07nite_67970</name>
</gene>
<dbReference type="EMBL" id="BOMF01000128">
    <property type="protein sequence ID" value="GID49522.1"/>
    <property type="molecule type" value="Genomic_DNA"/>
</dbReference>
<proteinExistence type="predicted"/>
<name>A0ABQ3WTB0_9ACTN</name>
<comment type="caution">
    <text evidence="1">The sequence shown here is derived from an EMBL/GenBank/DDBJ whole genome shotgun (WGS) entry which is preliminary data.</text>
</comment>
<protein>
    <submittedName>
        <fullName evidence="1">Uncharacterized protein</fullName>
    </submittedName>
</protein>
<reference evidence="1" key="1">
    <citation type="submission" date="2021-01" db="EMBL/GenBank/DDBJ databases">
        <title>Whole genome shotgun sequence of Actinoplanes capillaceus NBRC 16408.</title>
        <authorList>
            <person name="Komaki H."/>
            <person name="Tamura T."/>
        </authorList>
    </citation>
    <scope>NUCLEOTIDE SEQUENCE [LARGE SCALE GENOMIC DNA]</scope>
    <source>
        <strain evidence="1">NBRC 16408</strain>
    </source>
</reference>
<evidence type="ECO:0000313" key="1">
    <source>
        <dbReference type="EMBL" id="GID49522.1"/>
    </source>
</evidence>
<sequence>MIIAKATVLAALRERGQHDRADFVDRELPERIDLNRHGGLLAMLRLDPATLTDDPSV</sequence>
<accession>A0ABQ3WTB0</accession>